<reference evidence="1 2" key="1">
    <citation type="submission" date="2018-10" db="EMBL/GenBank/DDBJ databases">
        <title>A high-quality apple genome assembly.</title>
        <authorList>
            <person name="Hu J."/>
        </authorList>
    </citation>
    <scope>NUCLEOTIDE SEQUENCE [LARGE SCALE GENOMIC DNA]</scope>
    <source>
        <strain evidence="2">cv. HFTH1</strain>
        <tissue evidence="1">Young leaf</tissue>
    </source>
</reference>
<dbReference type="AlphaFoldDB" id="A0A498IC81"/>
<accession>A0A498IC81</accession>
<organism evidence="1 2">
    <name type="scientific">Malus domestica</name>
    <name type="common">Apple</name>
    <name type="synonym">Pyrus malus</name>
    <dbReference type="NCBI Taxonomy" id="3750"/>
    <lineage>
        <taxon>Eukaryota</taxon>
        <taxon>Viridiplantae</taxon>
        <taxon>Streptophyta</taxon>
        <taxon>Embryophyta</taxon>
        <taxon>Tracheophyta</taxon>
        <taxon>Spermatophyta</taxon>
        <taxon>Magnoliopsida</taxon>
        <taxon>eudicotyledons</taxon>
        <taxon>Gunneridae</taxon>
        <taxon>Pentapetalae</taxon>
        <taxon>rosids</taxon>
        <taxon>fabids</taxon>
        <taxon>Rosales</taxon>
        <taxon>Rosaceae</taxon>
        <taxon>Amygdaloideae</taxon>
        <taxon>Maleae</taxon>
        <taxon>Malus</taxon>
    </lineage>
</organism>
<evidence type="ECO:0000313" key="1">
    <source>
        <dbReference type="EMBL" id="RXH79615.1"/>
    </source>
</evidence>
<dbReference type="Proteomes" id="UP000290289">
    <property type="component" value="Chromosome 13"/>
</dbReference>
<dbReference type="STRING" id="3750.A0A498IC81"/>
<proteinExistence type="predicted"/>
<name>A0A498IC81_MALDO</name>
<sequence length="87" mass="9481">MCATWLPNPFSLSDLKLRETVYEILVGACRISEPKPLTYIPQSEKTDRSALTLLLSSVASRVKKALGLKLSFGRRLGGGDTVSQGRS</sequence>
<evidence type="ECO:0000313" key="2">
    <source>
        <dbReference type="Proteomes" id="UP000290289"/>
    </source>
</evidence>
<comment type="caution">
    <text evidence="1">The sequence shown here is derived from an EMBL/GenBank/DDBJ whole genome shotgun (WGS) entry which is preliminary data.</text>
</comment>
<protein>
    <submittedName>
        <fullName evidence="1">Uncharacterized protein</fullName>
    </submittedName>
</protein>
<dbReference type="EMBL" id="RDQH01000339">
    <property type="protein sequence ID" value="RXH79615.1"/>
    <property type="molecule type" value="Genomic_DNA"/>
</dbReference>
<gene>
    <name evidence="1" type="ORF">DVH24_040762</name>
</gene>
<keyword evidence="2" id="KW-1185">Reference proteome</keyword>